<dbReference type="AlphaFoldDB" id="A0A1G8A2G9"/>
<name>A0A1G8A2G9_9SPHI</name>
<proteinExistence type="predicted"/>
<keyword evidence="2" id="KW-1185">Reference proteome</keyword>
<protein>
    <recommendedName>
        <fullName evidence="3">Glucose-methanol-choline oxidoreductase N-terminal domain-containing protein</fullName>
    </recommendedName>
</protein>
<organism evidence="1 2">
    <name type="scientific">Mucilaginibacter gossypii</name>
    <dbReference type="NCBI Taxonomy" id="551996"/>
    <lineage>
        <taxon>Bacteria</taxon>
        <taxon>Pseudomonadati</taxon>
        <taxon>Bacteroidota</taxon>
        <taxon>Sphingobacteriia</taxon>
        <taxon>Sphingobacteriales</taxon>
        <taxon>Sphingobacteriaceae</taxon>
        <taxon>Mucilaginibacter</taxon>
    </lineage>
</organism>
<accession>A0A1G8A2G9</accession>
<dbReference type="InterPro" id="IPR036188">
    <property type="entry name" value="FAD/NAD-bd_sf"/>
</dbReference>
<gene>
    <name evidence="1" type="ORF">SAMN05192573_10773</name>
</gene>
<evidence type="ECO:0008006" key="3">
    <source>
        <dbReference type="Google" id="ProtNLM"/>
    </source>
</evidence>
<reference evidence="2" key="1">
    <citation type="submission" date="2016-10" db="EMBL/GenBank/DDBJ databases">
        <authorList>
            <person name="Varghese N."/>
            <person name="Submissions S."/>
        </authorList>
    </citation>
    <scope>NUCLEOTIDE SEQUENCE [LARGE SCALE GENOMIC DNA]</scope>
    <source>
        <strain evidence="2">Gh-67</strain>
    </source>
</reference>
<evidence type="ECO:0000313" key="2">
    <source>
        <dbReference type="Proteomes" id="UP000199705"/>
    </source>
</evidence>
<dbReference type="STRING" id="551996.SAMN05192573_10773"/>
<dbReference type="Gene3D" id="3.50.50.60">
    <property type="entry name" value="FAD/NAD(P)-binding domain"/>
    <property type="match status" value="1"/>
</dbReference>
<evidence type="ECO:0000313" key="1">
    <source>
        <dbReference type="EMBL" id="SDH15086.1"/>
    </source>
</evidence>
<dbReference type="Proteomes" id="UP000199705">
    <property type="component" value="Unassembled WGS sequence"/>
</dbReference>
<dbReference type="SUPFAM" id="SSF51905">
    <property type="entry name" value="FAD/NAD(P)-binding domain"/>
    <property type="match status" value="1"/>
</dbReference>
<dbReference type="EMBL" id="FNCG01000007">
    <property type="protein sequence ID" value="SDH15086.1"/>
    <property type="molecule type" value="Genomic_DNA"/>
</dbReference>
<sequence length="138" mass="15309">MKILFILMIVFRVIGGFSIKGEWSFLYQLAFVDFPGLLKAGQVLVRGRLVILHRHQIIIPMTEEKSIQGQGARTIKTKYDFIIVGAGSAGCVITRRLADNGASVSIKIIMRGTNVVYPLHWICNAVNVCICATGFQQQ</sequence>